<dbReference type="OrthoDB" id="2653890at2"/>
<comment type="caution">
    <text evidence="1">The sequence shown here is derived from an EMBL/GenBank/DDBJ whole genome shotgun (WGS) entry which is preliminary data.</text>
</comment>
<dbReference type="AlphaFoldDB" id="A0A369B3Z2"/>
<organism evidence="1 2">
    <name type="scientific">Fontibacillus phaseoli</name>
    <dbReference type="NCBI Taxonomy" id="1416533"/>
    <lineage>
        <taxon>Bacteria</taxon>
        <taxon>Bacillati</taxon>
        <taxon>Bacillota</taxon>
        <taxon>Bacilli</taxon>
        <taxon>Bacillales</taxon>
        <taxon>Paenibacillaceae</taxon>
        <taxon>Fontibacillus</taxon>
    </lineage>
</organism>
<dbReference type="RefSeq" id="WP_114498496.1">
    <property type="nucleotide sequence ID" value="NZ_QPJW01000013.1"/>
</dbReference>
<dbReference type="InterPro" id="IPR018540">
    <property type="entry name" value="Spo0E-like"/>
</dbReference>
<dbReference type="EMBL" id="QPJW01000013">
    <property type="protein sequence ID" value="RCX16181.1"/>
    <property type="molecule type" value="Genomic_DNA"/>
</dbReference>
<accession>A0A369B3Z2</accession>
<dbReference type="GO" id="GO:0046983">
    <property type="term" value="F:protein dimerization activity"/>
    <property type="evidence" value="ECO:0007669"/>
    <property type="project" value="InterPro"/>
</dbReference>
<dbReference type="InterPro" id="IPR036638">
    <property type="entry name" value="HLH_DNA-bd_sf"/>
</dbReference>
<proteinExistence type="predicted"/>
<reference evidence="1 2" key="1">
    <citation type="submission" date="2018-07" db="EMBL/GenBank/DDBJ databases">
        <title>Genomic Encyclopedia of Type Strains, Phase III (KMG-III): the genomes of soil and plant-associated and newly described type strains.</title>
        <authorList>
            <person name="Whitman W."/>
        </authorList>
    </citation>
    <scope>NUCLEOTIDE SEQUENCE [LARGE SCALE GENOMIC DNA]</scope>
    <source>
        <strain evidence="1 2">CECT 8333</strain>
    </source>
</reference>
<dbReference type="Gene3D" id="4.10.280.10">
    <property type="entry name" value="Helix-loop-helix DNA-binding domain"/>
    <property type="match status" value="1"/>
</dbReference>
<sequence>MVYPSFKNFNRTQGRPKVSYELKEMIELLRSELVIAAEHDNFNSDTVVELSQRLDQYIVMAQNQMLGR</sequence>
<keyword evidence="2" id="KW-1185">Reference proteome</keyword>
<dbReference type="SUPFAM" id="SSF140500">
    <property type="entry name" value="BAS1536-like"/>
    <property type="match status" value="1"/>
</dbReference>
<evidence type="ECO:0000313" key="1">
    <source>
        <dbReference type="EMBL" id="RCX16181.1"/>
    </source>
</evidence>
<gene>
    <name evidence="1" type="ORF">DFP94_11338</name>
</gene>
<dbReference type="InterPro" id="IPR037208">
    <property type="entry name" value="Spo0E-like_sf"/>
</dbReference>
<dbReference type="Pfam" id="PF09388">
    <property type="entry name" value="SpoOE-like"/>
    <property type="match status" value="1"/>
</dbReference>
<name>A0A369B3Z2_9BACL</name>
<dbReference type="Proteomes" id="UP000253090">
    <property type="component" value="Unassembled WGS sequence"/>
</dbReference>
<evidence type="ECO:0000313" key="2">
    <source>
        <dbReference type="Proteomes" id="UP000253090"/>
    </source>
</evidence>
<protein>
    <submittedName>
        <fullName evidence="1">Spo0E like sporulation regulatory protein</fullName>
    </submittedName>
</protein>
<dbReference type="GO" id="GO:0043937">
    <property type="term" value="P:regulation of sporulation"/>
    <property type="evidence" value="ECO:0007669"/>
    <property type="project" value="InterPro"/>
</dbReference>